<dbReference type="STRING" id="1798683.A3C90_02255"/>
<comment type="caution">
    <text evidence="2">The sequence shown here is derived from an EMBL/GenBank/DDBJ whole genome shotgun (WGS) entry which is preliminary data.</text>
</comment>
<organism evidence="2 3">
    <name type="scientific">Candidatus Magasanikbacteria bacterium RIFCSPHIGHO2_02_FULL_51_14</name>
    <dbReference type="NCBI Taxonomy" id="1798683"/>
    <lineage>
        <taxon>Bacteria</taxon>
        <taxon>Candidatus Magasanikiibacteriota</taxon>
    </lineage>
</organism>
<evidence type="ECO:0000313" key="3">
    <source>
        <dbReference type="Proteomes" id="UP000177457"/>
    </source>
</evidence>
<evidence type="ECO:0000256" key="1">
    <source>
        <dbReference type="SAM" id="Phobius"/>
    </source>
</evidence>
<accession>A0A1F6MR27</accession>
<dbReference type="Pfam" id="PF04020">
    <property type="entry name" value="Phage_holin_4_2"/>
    <property type="match status" value="1"/>
</dbReference>
<keyword evidence="1" id="KW-0812">Transmembrane</keyword>
<dbReference type="PANTHER" id="PTHR37309:SF1">
    <property type="entry name" value="SLR0284 PROTEIN"/>
    <property type="match status" value="1"/>
</dbReference>
<evidence type="ECO:0008006" key="4">
    <source>
        <dbReference type="Google" id="ProtNLM"/>
    </source>
</evidence>
<proteinExistence type="predicted"/>
<dbReference type="PANTHER" id="PTHR37309">
    <property type="entry name" value="SLR0284 PROTEIN"/>
    <property type="match status" value="1"/>
</dbReference>
<evidence type="ECO:0000313" key="2">
    <source>
        <dbReference type="EMBL" id="OGH74087.1"/>
    </source>
</evidence>
<keyword evidence="1" id="KW-1133">Transmembrane helix</keyword>
<name>A0A1F6MR27_9BACT</name>
<dbReference type="EMBL" id="MFQE01000002">
    <property type="protein sequence ID" value="OGH74087.1"/>
    <property type="molecule type" value="Genomic_DNA"/>
</dbReference>
<dbReference type="InterPro" id="IPR007165">
    <property type="entry name" value="Phage_holin_4_2"/>
</dbReference>
<gene>
    <name evidence="2" type="ORF">A3C90_02255</name>
</gene>
<dbReference type="Proteomes" id="UP000177457">
    <property type="component" value="Unassembled WGS sequence"/>
</dbReference>
<feature type="transmembrane region" description="Helical" evidence="1">
    <location>
        <begin position="89"/>
        <end position="110"/>
    </location>
</feature>
<dbReference type="AlphaFoldDB" id="A0A1F6MR27"/>
<keyword evidence="1" id="KW-0472">Membrane</keyword>
<sequence>MKLLIRWFLNALTLLAIAYYLPGVAVSGFYAALIAALVLGLVNAIIRPILVLLTLPINILTLGLFTLVINGLLFWFVSTIVKGFAVAGFWPAFWGALILSVVSWVVSGLFRSSS</sequence>
<feature type="transmembrane region" description="Helical" evidence="1">
    <location>
        <begin position="53"/>
        <end position="77"/>
    </location>
</feature>
<protein>
    <recommendedName>
        <fullName evidence="4">Phage holin family protein</fullName>
    </recommendedName>
</protein>
<reference evidence="2 3" key="1">
    <citation type="journal article" date="2016" name="Nat. Commun.">
        <title>Thousands of microbial genomes shed light on interconnected biogeochemical processes in an aquifer system.</title>
        <authorList>
            <person name="Anantharaman K."/>
            <person name="Brown C.T."/>
            <person name="Hug L.A."/>
            <person name="Sharon I."/>
            <person name="Castelle C.J."/>
            <person name="Probst A.J."/>
            <person name="Thomas B.C."/>
            <person name="Singh A."/>
            <person name="Wilkins M.J."/>
            <person name="Karaoz U."/>
            <person name="Brodie E.L."/>
            <person name="Williams K.H."/>
            <person name="Hubbard S.S."/>
            <person name="Banfield J.F."/>
        </authorList>
    </citation>
    <scope>NUCLEOTIDE SEQUENCE [LARGE SCALE GENOMIC DNA]</scope>
</reference>
<feature type="transmembrane region" description="Helical" evidence="1">
    <location>
        <begin position="28"/>
        <end position="46"/>
    </location>
</feature>